<dbReference type="Gene3D" id="3.50.7.10">
    <property type="entry name" value="GroEL"/>
    <property type="match status" value="1"/>
</dbReference>
<dbReference type="FunFam" id="3.50.7.10:FF:000008">
    <property type="entry name" value="T-complex protein 1 subunit theta"/>
    <property type="match status" value="1"/>
</dbReference>
<protein>
    <recommendedName>
        <fullName evidence="8">CCT-theta</fullName>
    </recommendedName>
</protein>
<dbReference type="EMBL" id="LFWA01000006">
    <property type="protein sequence ID" value="KTW30941.1"/>
    <property type="molecule type" value="Genomic_DNA"/>
</dbReference>
<dbReference type="InterPro" id="IPR012721">
    <property type="entry name" value="Chap_CCT_theta"/>
</dbReference>
<dbReference type="PRINTS" id="PR00304">
    <property type="entry name" value="TCOMPLEXTCP1"/>
</dbReference>
<dbReference type="InterPro" id="IPR027410">
    <property type="entry name" value="TCP-1-like_intermed_sf"/>
</dbReference>
<accession>A0A0W4ZRD2</accession>
<evidence type="ECO:0000256" key="4">
    <source>
        <dbReference type="ARBA" id="ARBA00022490"/>
    </source>
</evidence>
<dbReference type="VEuPathDB" id="FungiDB:T551_01493"/>
<dbReference type="Pfam" id="PF00118">
    <property type="entry name" value="Cpn60_TCP1"/>
    <property type="match status" value="1"/>
</dbReference>
<sequence>MSLKMPKAPGPMLFKEGYRVQQGVDNAVVRNIHAISELSDILRTSYGPNGRNKVIVNHLQKMMVTSDAAIILQELDVVHPAAKIIVMASKQQDTEMGDATNFVLILAGELLKNAEELIRMGLHPSEISQGYEMAQNYALKTLENFSVDKVKDIFSVDELYKAIKSSIAAKQFGYEKILGYLVAEAALIVLPKNPLNFNVDNIRVVKILGGSLNESVVIKGMVFSREPEGTVRKVCSAKVGVFSCPLDISQTETKGVVLLKNAKEMLSFTKGEEVQLESMVKELFDSGIKVVVTGGGVGDLVLHYLNKYNLLVIKVLSKFDLQRLCRVVGATPLARLGAPMPEEMGFVDVVETIEIGSDKVTVFRQENESTKTATIVLRGATQNYLDDLERAIDDGVNLVKAVIKDPRLVPGAGATEMELSKQIFVYADDVSGIFQYSIKKYAEAFQVIPRILAENAGLDSTEVLGRLYASHSLENNQNIGVDIEGNNDAIIDAKEACIFDVLSVKLWACKLASEAALTILRVDQIIMSKPAGGPKPPGPNKDWDNE</sequence>
<gene>
    <name evidence="10" type="ORF">T551_01493</name>
</gene>
<proteinExistence type="inferred from homology"/>
<dbReference type="GeneID" id="28940011"/>
<keyword evidence="7 9" id="KW-0143">Chaperone</keyword>
<comment type="similarity">
    <text evidence="2 9">Belongs to the TCP-1 chaperonin family.</text>
</comment>
<dbReference type="Proteomes" id="UP000053447">
    <property type="component" value="Unassembled WGS sequence"/>
</dbReference>
<keyword evidence="11" id="KW-1185">Reference proteome</keyword>
<keyword evidence="4" id="KW-0963">Cytoplasm</keyword>
<dbReference type="GO" id="GO:0140662">
    <property type="term" value="F:ATP-dependent protein folding chaperone"/>
    <property type="evidence" value="ECO:0007669"/>
    <property type="project" value="InterPro"/>
</dbReference>
<dbReference type="CDD" id="cd03341">
    <property type="entry name" value="TCP1_theta"/>
    <property type="match status" value="1"/>
</dbReference>
<dbReference type="NCBIfam" id="TIGR02346">
    <property type="entry name" value="chap_CCT_theta"/>
    <property type="match status" value="1"/>
</dbReference>
<dbReference type="Gene3D" id="1.10.560.10">
    <property type="entry name" value="GroEL-like equatorial domain"/>
    <property type="match status" value="1"/>
</dbReference>
<evidence type="ECO:0000256" key="3">
    <source>
        <dbReference type="ARBA" id="ARBA00011531"/>
    </source>
</evidence>
<keyword evidence="6 9" id="KW-0067">ATP-binding</keyword>
<evidence type="ECO:0000313" key="10">
    <source>
        <dbReference type="EMBL" id="KTW30941.1"/>
    </source>
</evidence>
<dbReference type="InterPro" id="IPR027409">
    <property type="entry name" value="GroEL-like_apical_dom_sf"/>
</dbReference>
<evidence type="ECO:0000256" key="8">
    <source>
        <dbReference type="ARBA" id="ARBA00029602"/>
    </source>
</evidence>
<dbReference type="GO" id="GO:0005524">
    <property type="term" value="F:ATP binding"/>
    <property type="evidence" value="ECO:0007669"/>
    <property type="project" value="UniProtKB-KW"/>
</dbReference>
<name>A0A0W4ZRD2_PNEJ7</name>
<comment type="caution">
    <text evidence="10">The sequence shown here is derived from an EMBL/GenBank/DDBJ whole genome shotgun (WGS) entry which is preliminary data.</text>
</comment>
<dbReference type="InterPro" id="IPR027413">
    <property type="entry name" value="GROEL-like_equatorial_sf"/>
</dbReference>
<dbReference type="InterPro" id="IPR002194">
    <property type="entry name" value="Chaperonin_TCP-1_CS"/>
</dbReference>
<dbReference type="GO" id="GO:0005832">
    <property type="term" value="C:chaperonin-containing T-complex"/>
    <property type="evidence" value="ECO:0007669"/>
    <property type="project" value="EnsemblFungi"/>
</dbReference>
<dbReference type="SUPFAM" id="SSF52029">
    <property type="entry name" value="GroEL apical domain-like"/>
    <property type="match status" value="1"/>
</dbReference>
<organism evidence="10 11">
    <name type="scientific">Pneumocystis jirovecii (strain RU7)</name>
    <name type="common">Human pneumocystis pneumonia agent</name>
    <dbReference type="NCBI Taxonomy" id="1408657"/>
    <lineage>
        <taxon>Eukaryota</taxon>
        <taxon>Fungi</taxon>
        <taxon>Dikarya</taxon>
        <taxon>Ascomycota</taxon>
        <taxon>Taphrinomycotina</taxon>
        <taxon>Pneumocystomycetes</taxon>
        <taxon>Pneumocystaceae</taxon>
        <taxon>Pneumocystis</taxon>
    </lineage>
</organism>
<dbReference type="AlphaFoldDB" id="A0A0W4ZRD2"/>
<evidence type="ECO:0000256" key="5">
    <source>
        <dbReference type="ARBA" id="ARBA00022741"/>
    </source>
</evidence>
<dbReference type="GO" id="GO:0051082">
    <property type="term" value="F:unfolded protein binding"/>
    <property type="evidence" value="ECO:0007669"/>
    <property type="project" value="EnsemblFungi"/>
</dbReference>
<comment type="subcellular location">
    <subcellularLocation>
        <location evidence="1">Cytoplasm</location>
    </subcellularLocation>
</comment>
<dbReference type="PANTHER" id="PTHR11353">
    <property type="entry name" value="CHAPERONIN"/>
    <property type="match status" value="1"/>
</dbReference>
<evidence type="ECO:0000256" key="6">
    <source>
        <dbReference type="ARBA" id="ARBA00022840"/>
    </source>
</evidence>
<dbReference type="SUPFAM" id="SSF54849">
    <property type="entry name" value="GroEL-intermediate domain like"/>
    <property type="match status" value="1"/>
</dbReference>
<dbReference type="OrthoDB" id="1748577at2759"/>
<dbReference type="PROSITE" id="PS00750">
    <property type="entry name" value="TCP1_1"/>
    <property type="match status" value="1"/>
</dbReference>
<dbReference type="Gene3D" id="3.30.260.10">
    <property type="entry name" value="TCP-1-like chaperonin intermediate domain"/>
    <property type="match status" value="1"/>
</dbReference>
<dbReference type="STRING" id="1408657.A0A0W4ZRD2"/>
<dbReference type="InterPro" id="IPR002423">
    <property type="entry name" value="Cpn60/GroEL/TCP-1"/>
</dbReference>
<dbReference type="SUPFAM" id="SSF48592">
    <property type="entry name" value="GroEL equatorial domain-like"/>
    <property type="match status" value="1"/>
</dbReference>
<comment type="subunit">
    <text evidence="3">Heterooligomeric complex of about 850 to 900 kDa that forms two stacked rings, 12 to 16 nm in diameter.</text>
</comment>
<reference evidence="11" key="1">
    <citation type="journal article" date="2016" name="Nat. Commun.">
        <title>Genome analysis of three Pneumocystis species reveals adaptation mechanisms to life exclusively in mammalian hosts.</title>
        <authorList>
            <person name="Ma L."/>
            <person name="Chen Z."/>
            <person name="Huang D.W."/>
            <person name="Kutty G."/>
            <person name="Ishihara M."/>
            <person name="Wang H."/>
            <person name="Abouelleil A."/>
            <person name="Bishop L."/>
            <person name="Davey E."/>
            <person name="Deng R."/>
            <person name="Deng X."/>
            <person name="Fan L."/>
            <person name="Fantoni G."/>
            <person name="Fitzgerald M."/>
            <person name="Gogineni E."/>
            <person name="Goldberg J.M."/>
            <person name="Handley G."/>
            <person name="Hu X."/>
            <person name="Huber C."/>
            <person name="Jiao X."/>
            <person name="Jones K."/>
            <person name="Levin J.Z."/>
            <person name="Liu Y."/>
            <person name="Macdonald P."/>
            <person name="Melnikov A."/>
            <person name="Raley C."/>
            <person name="Sassi M."/>
            <person name="Sherman B.T."/>
            <person name="Song X."/>
            <person name="Sykes S."/>
            <person name="Tran B."/>
            <person name="Walsh L."/>
            <person name="Xia Y."/>
            <person name="Yang J."/>
            <person name="Young S."/>
            <person name="Zeng Q."/>
            <person name="Zheng X."/>
            <person name="Stephens R."/>
            <person name="Nusbaum C."/>
            <person name="Birren B.W."/>
            <person name="Azadi P."/>
            <person name="Lempicki R.A."/>
            <person name="Cuomo C.A."/>
            <person name="Kovacs J.A."/>
        </authorList>
    </citation>
    <scope>NUCLEOTIDE SEQUENCE [LARGE SCALE GENOMIC DNA]</scope>
    <source>
        <strain evidence="11">RU7</strain>
    </source>
</reference>
<evidence type="ECO:0000256" key="9">
    <source>
        <dbReference type="RuleBase" id="RU004187"/>
    </source>
</evidence>
<keyword evidence="5 9" id="KW-0547">Nucleotide-binding</keyword>
<evidence type="ECO:0000256" key="1">
    <source>
        <dbReference type="ARBA" id="ARBA00004496"/>
    </source>
</evidence>
<dbReference type="RefSeq" id="XP_018229931.1">
    <property type="nucleotide sequence ID" value="XM_018373756.1"/>
</dbReference>
<dbReference type="InterPro" id="IPR017998">
    <property type="entry name" value="Chaperone_TCP-1"/>
</dbReference>
<dbReference type="GO" id="GO:0016887">
    <property type="term" value="F:ATP hydrolysis activity"/>
    <property type="evidence" value="ECO:0007669"/>
    <property type="project" value="InterPro"/>
</dbReference>
<evidence type="ECO:0000256" key="2">
    <source>
        <dbReference type="ARBA" id="ARBA00008020"/>
    </source>
</evidence>
<evidence type="ECO:0000256" key="7">
    <source>
        <dbReference type="ARBA" id="ARBA00023186"/>
    </source>
</evidence>
<evidence type="ECO:0000313" key="11">
    <source>
        <dbReference type="Proteomes" id="UP000053447"/>
    </source>
</evidence>